<dbReference type="PATRIC" id="fig|1389489.3.peg.183"/>
<name>U3P2B3_LEIXC</name>
<feature type="region of interest" description="Disordered" evidence="1">
    <location>
        <begin position="96"/>
        <end position="120"/>
    </location>
</feature>
<dbReference type="EMBL" id="CP006734">
    <property type="protein sequence ID" value="AGW40440.1"/>
    <property type="molecule type" value="Genomic_DNA"/>
</dbReference>
<evidence type="ECO:0000256" key="1">
    <source>
        <dbReference type="SAM" id="MobiDB-lite"/>
    </source>
</evidence>
<protein>
    <submittedName>
        <fullName evidence="2">Uncharacterized protein</fullName>
    </submittedName>
</protein>
<proteinExistence type="predicted"/>
<dbReference type="KEGG" id="lxy:O159_01960"/>
<dbReference type="AlphaFoldDB" id="U3P2B3"/>
<accession>U3P2B3</accession>
<organism evidence="2 3">
    <name type="scientific">Leifsonia xyli subsp. cynodontis DSM 46306</name>
    <dbReference type="NCBI Taxonomy" id="1389489"/>
    <lineage>
        <taxon>Bacteria</taxon>
        <taxon>Bacillati</taxon>
        <taxon>Actinomycetota</taxon>
        <taxon>Actinomycetes</taxon>
        <taxon>Micrococcales</taxon>
        <taxon>Microbacteriaceae</taxon>
        <taxon>Leifsonia</taxon>
    </lineage>
</organism>
<dbReference type="STRING" id="1389489.O159_01960"/>
<feature type="compositionally biased region" description="Low complexity" evidence="1">
    <location>
        <begin position="101"/>
        <end position="113"/>
    </location>
</feature>
<dbReference type="HOGENOM" id="CLU_2046769_0_0_11"/>
<keyword evidence="3" id="KW-1185">Reference proteome</keyword>
<evidence type="ECO:0000313" key="2">
    <source>
        <dbReference type="EMBL" id="AGW40440.1"/>
    </source>
</evidence>
<dbReference type="Proteomes" id="UP000016743">
    <property type="component" value="Chromosome"/>
</dbReference>
<evidence type="ECO:0000313" key="3">
    <source>
        <dbReference type="Proteomes" id="UP000016743"/>
    </source>
</evidence>
<reference evidence="2 3" key="1">
    <citation type="journal article" date="2013" name="Genome Announc.">
        <title>Complete Genome Sequence of Leifsonia xyli subsp. cynodontis Strain DSM46306, a Gram-Positive Bacterial Pathogen of Grasses.</title>
        <authorList>
            <person name="Monteiro-Vitorello C.B."/>
            <person name="Zerillo M.M."/>
            <person name="Van Sluys M.A."/>
            <person name="Camargo L.E."/>
            <person name="Kitajima J.P."/>
        </authorList>
    </citation>
    <scope>NUCLEOTIDE SEQUENCE [LARGE SCALE GENOMIC DNA]</scope>
    <source>
        <strain evidence="2 3">DSM 46306</strain>
    </source>
</reference>
<sequence length="120" mass="12487">MLVAGVGAVPAQATKPGVVPIETVKGDFGSKTHFLYSESLKKDGKKIDAGLGDLITAENGTFAKTAKAAAVDHIRRDGLQAQPGLDRVGEIRLVFDHQDAHPSPSSSAGDHSSTAGIKKR</sequence>
<gene>
    <name evidence="2" type="ORF">O159_01960</name>
</gene>